<name>A0A9D3ZJG6_9ROSI</name>
<evidence type="ECO:0000313" key="3">
    <source>
        <dbReference type="Proteomes" id="UP000828251"/>
    </source>
</evidence>
<dbReference type="InterPro" id="IPR012337">
    <property type="entry name" value="RNaseH-like_sf"/>
</dbReference>
<dbReference type="InterPro" id="IPR002156">
    <property type="entry name" value="RNaseH_domain"/>
</dbReference>
<reference evidence="2 3" key="1">
    <citation type="journal article" date="2021" name="Plant Biotechnol. J.">
        <title>Multi-omics assisted identification of the key and species-specific regulatory components of drought-tolerant mechanisms in Gossypium stocksii.</title>
        <authorList>
            <person name="Yu D."/>
            <person name="Ke L."/>
            <person name="Zhang D."/>
            <person name="Wu Y."/>
            <person name="Sun Y."/>
            <person name="Mei J."/>
            <person name="Sun J."/>
            <person name="Sun Y."/>
        </authorList>
    </citation>
    <scope>NUCLEOTIDE SEQUENCE [LARGE SCALE GENOMIC DNA]</scope>
    <source>
        <strain evidence="3">cv. E1</strain>
        <tissue evidence="2">Leaf</tissue>
    </source>
</reference>
<dbReference type="CDD" id="cd06222">
    <property type="entry name" value="RNase_H_like"/>
    <property type="match status" value="1"/>
</dbReference>
<dbReference type="PANTHER" id="PTHR47074:SF61">
    <property type="entry name" value="RNASE H TYPE-1 DOMAIN-CONTAINING PROTEIN"/>
    <property type="match status" value="1"/>
</dbReference>
<dbReference type="EMBL" id="JAIQCV010000012">
    <property type="protein sequence ID" value="KAH1039746.1"/>
    <property type="molecule type" value="Genomic_DNA"/>
</dbReference>
<accession>A0A9D3ZJG6</accession>
<dbReference type="Pfam" id="PF13456">
    <property type="entry name" value="RVT_3"/>
    <property type="match status" value="1"/>
</dbReference>
<dbReference type="InterPro" id="IPR052929">
    <property type="entry name" value="RNase_H-like_EbsB-rel"/>
</dbReference>
<sequence>MVLEERLLELYTRDPFDEVLAEIIDVQIGLNLEADKEEVFWEQRAQVSKAEKKLHVALKHFENLYTTFETGDDERLFRLVEKQITRSMNDELLKPFTKEEIEHALKTMALLKVLRIDSFPTIFYQRYWHIVRAEISRYYLSILKGEIDMDEINKNYIVLIPKGFSTLLNEAEQKGLIRGAPIRREKLAINHLLFVDNCIFFCDASCEGAHTVRNIIMDYELVSGQQVNFEKLLIYFGASVDSNEKELVTNIFGVHVVTNPEKYLGLPMMVGRKKRWAFANFVDRFRRRIEEWSFRYLSMGGDSKTSVATILAINDEGQIISACTYPYEGVANAFIAEAKACERALLFAIEMGFRKIILERDSLSIIKKLKLEGKDKLILRPISQSIQILKGHLDEVTYHFVLREANRAAHNLEIEGRRRQTLCFWIEEALNSVEKMVDKD</sequence>
<dbReference type="AlphaFoldDB" id="A0A9D3ZJG6"/>
<dbReference type="Proteomes" id="UP000828251">
    <property type="component" value="Unassembled WGS sequence"/>
</dbReference>
<protein>
    <recommendedName>
        <fullName evidence="1">RNase H type-1 domain-containing protein</fullName>
    </recommendedName>
</protein>
<evidence type="ECO:0000259" key="1">
    <source>
        <dbReference type="Pfam" id="PF13456"/>
    </source>
</evidence>
<dbReference type="SUPFAM" id="SSF53098">
    <property type="entry name" value="Ribonuclease H-like"/>
    <property type="match status" value="1"/>
</dbReference>
<dbReference type="PANTHER" id="PTHR47074">
    <property type="entry name" value="BNAC02G40300D PROTEIN"/>
    <property type="match status" value="1"/>
</dbReference>
<organism evidence="2 3">
    <name type="scientific">Gossypium stocksii</name>
    <dbReference type="NCBI Taxonomy" id="47602"/>
    <lineage>
        <taxon>Eukaryota</taxon>
        <taxon>Viridiplantae</taxon>
        <taxon>Streptophyta</taxon>
        <taxon>Embryophyta</taxon>
        <taxon>Tracheophyta</taxon>
        <taxon>Spermatophyta</taxon>
        <taxon>Magnoliopsida</taxon>
        <taxon>eudicotyledons</taxon>
        <taxon>Gunneridae</taxon>
        <taxon>Pentapetalae</taxon>
        <taxon>rosids</taxon>
        <taxon>malvids</taxon>
        <taxon>Malvales</taxon>
        <taxon>Malvaceae</taxon>
        <taxon>Malvoideae</taxon>
        <taxon>Gossypium</taxon>
    </lineage>
</organism>
<keyword evidence="3" id="KW-1185">Reference proteome</keyword>
<comment type="caution">
    <text evidence="2">The sequence shown here is derived from an EMBL/GenBank/DDBJ whole genome shotgun (WGS) entry which is preliminary data.</text>
</comment>
<dbReference type="InterPro" id="IPR044730">
    <property type="entry name" value="RNase_H-like_dom_plant"/>
</dbReference>
<evidence type="ECO:0000313" key="2">
    <source>
        <dbReference type="EMBL" id="KAH1039746.1"/>
    </source>
</evidence>
<proteinExistence type="predicted"/>
<dbReference type="GO" id="GO:0003676">
    <property type="term" value="F:nucleic acid binding"/>
    <property type="evidence" value="ECO:0007669"/>
    <property type="project" value="InterPro"/>
</dbReference>
<gene>
    <name evidence="2" type="ORF">J1N35_041489</name>
</gene>
<dbReference type="OrthoDB" id="1748820at2759"/>
<feature type="domain" description="RNase H type-1" evidence="1">
    <location>
        <begin position="302"/>
        <end position="412"/>
    </location>
</feature>
<dbReference type="GO" id="GO:0004523">
    <property type="term" value="F:RNA-DNA hybrid ribonuclease activity"/>
    <property type="evidence" value="ECO:0007669"/>
    <property type="project" value="InterPro"/>
</dbReference>
<dbReference type="Gene3D" id="3.30.420.10">
    <property type="entry name" value="Ribonuclease H-like superfamily/Ribonuclease H"/>
    <property type="match status" value="1"/>
</dbReference>
<dbReference type="InterPro" id="IPR036397">
    <property type="entry name" value="RNaseH_sf"/>
</dbReference>